<dbReference type="GO" id="GO:0009055">
    <property type="term" value="F:electron transfer activity"/>
    <property type="evidence" value="ECO:0007669"/>
    <property type="project" value="InterPro"/>
</dbReference>
<dbReference type="OrthoDB" id="307696at2157"/>
<dbReference type="EMBL" id="RCOS01000010">
    <property type="protein sequence ID" value="RSN78721.1"/>
    <property type="molecule type" value="Genomic_DNA"/>
</dbReference>
<dbReference type="InterPro" id="IPR033947">
    <property type="entry name" value="ETF_alpha_N"/>
</dbReference>
<dbReference type="InterPro" id="IPR029035">
    <property type="entry name" value="DHS-like_NAD/FAD-binding_dom"/>
</dbReference>
<dbReference type="InterPro" id="IPR001308">
    <property type="entry name" value="ETF_a/FixB"/>
</dbReference>
<dbReference type="CDD" id="cd01715">
    <property type="entry name" value="ETF_alpha"/>
    <property type="match status" value="1"/>
</dbReference>
<dbReference type="SUPFAM" id="SSF52467">
    <property type="entry name" value="DHS-like NAD/FAD-binding domain"/>
    <property type="match status" value="1"/>
</dbReference>
<dbReference type="InterPro" id="IPR014731">
    <property type="entry name" value="ETF_asu_C"/>
</dbReference>
<evidence type="ECO:0000259" key="2">
    <source>
        <dbReference type="SMART" id="SM00893"/>
    </source>
</evidence>
<dbReference type="SMART" id="SM00893">
    <property type="entry name" value="ETF"/>
    <property type="match status" value="1"/>
</dbReference>
<dbReference type="Gene3D" id="3.40.50.1220">
    <property type="entry name" value="TPP-binding domain"/>
    <property type="match status" value="1"/>
</dbReference>
<feature type="domain" description="Electron transfer flavoprotein alpha/beta-subunit N-terminal" evidence="2">
    <location>
        <begin position="17"/>
        <end position="213"/>
    </location>
</feature>
<dbReference type="GO" id="GO:0050660">
    <property type="term" value="F:flavin adenine dinucleotide binding"/>
    <property type="evidence" value="ECO:0007669"/>
    <property type="project" value="InterPro"/>
</dbReference>
<reference evidence="3 4" key="1">
    <citation type="submission" date="2018-10" db="EMBL/GenBank/DDBJ databases">
        <title>Co-occurring genomic capacity for anaerobic methane metabolism and dissimilatory sulfite reduction discovered in the Korarchaeota.</title>
        <authorList>
            <person name="Mckay L.J."/>
            <person name="Dlakic M."/>
            <person name="Fields M.W."/>
            <person name="Delmont T.O."/>
            <person name="Eren A.M."/>
            <person name="Jay Z.J."/>
            <person name="Klingelsmith K.B."/>
            <person name="Rusch D.B."/>
            <person name="Inskeep W.P."/>
        </authorList>
    </citation>
    <scope>NUCLEOTIDE SEQUENCE [LARGE SCALE GENOMIC DNA]</scope>
    <source>
        <strain evidence="3 4">MDKW</strain>
    </source>
</reference>
<proteinExistence type="inferred from homology"/>
<dbReference type="Proteomes" id="UP000277582">
    <property type="component" value="Unassembled WGS sequence"/>
</dbReference>
<keyword evidence="4" id="KW-1185">Reference proteome</keyword>
<dbReference type="PANTHER" id="PTHR43153:SF1">
    <property type="entry name" value="ELECTRON TRANSFER FLAVOPROTEIN SUBUNIT ALPHA, MITOCHONDRIAL"/>
    <property type="match status" value="1"/>
</dbReference>
<dbReference type="Pfam" id="PF01012">
    <property type="entry name" value="ETF"/>
    <property type="match status" value="1"/>
</dbReference>
<dbReference type="PANTHER" id="PTHR43153">
    <property type="entry name" value="ELECTRON TRANSFER FLAVOPROTEIN ALPHA"/>
    <property type="match status" value="1"/>
</dbReference>
<accession>A0A3R9X9Q6</accession>
<gene>
    <name evidence="3" type="ORF">D6D85_00495</name>
</gene>
<evidence type="ECO:0000256" key="1">
    <source>
        <dbReference type="ARBA" id="ARBA00005817"/>
    </source>
</evidence>
<dbReference type="RefSeq" id="WP_125670073.1">
    <property type="nucleotide sequence ID" value="NZ_RCOS01000010.1"/>
</dbReference>
<organism evidence="3 4">
    <name type="scientific">Candidatus Methanodesulfokora washburnensis</name>
    <dbReference type="NCBI Taxonomy" id="2478471"/>
    <lineage>
        <taxon>Archaea</taxon>
        <taxon>Thermoproteota</taxon>
        <taxon>Candidatus Korarchaeia</taxon>
        <taxon>Candidatus Korarchaeia incertae sedis</taxon>
        <taxon>Candidatus Methanodesulfokora</taxon>
    </lineage>
</organism>
<name>A0A3R9X9Q6_9CREN</name>
<dbReference type="AlphaFoldDB" id="A0A3R9X9Q6"/>
<comment type="caution">
    <text evidence="3">The sequence shown here is derived from an EMBL/GenBank/DDBJ whole genome shotgun (WGS) entry which is preliminary data.</text>
</comment>
<dbReference type="SUPFAM" id="SSF52402">
    <property type="entry name" value="Adenine nucleotide alpha hydrolases-like"/>
    <property type="match status" value="1"/>
</dbReference>
<dbReference type="Gene3D" id="3.40.50.620">
    <property type="entry name" value="HUPs"/>
    <property type="match status" value="1"/>
</dbReference>
<sequence>MSCKEWEPVKKEDYKGVWVYIETDEGSIKEASIQMLSVGRNIAEKLGTYLAGVMIGHNIRHLANEPIYYGADKVILLDDSRFYPFYSRVHGQALVELARKYKPEVIFIAGTMRGREMAPYVANSLRTGITADCTAFDVENGDLIQIRPPFGALMLARIRTPNRRPQIATARPNVFEAPPRDEKRKGEIIEEKVFFEVPDPGIRLVESKRVKKEEIPLEKAEIIVSGGRGLGSADGFKMLEELARELGGVIAGSRKAVDAGWIPHEKQVGQTGISVKPKLYIAVGISGAAQHVFGIREAKRVVAINIDPGAPIFDNADYGVVGNYREIVPLLIEEIRKRKKEKEISP</sequence>
<dbReference type="InterPro" id="IPR014730">
    <property type="entry name" value="ETF_a/b_N"/>
</dbReference>
<evidence type="ECO:0000313" key="4">
    <source>
        <dbReference type="Proteomes" id="UP000277582"/>
    </source>
</evidence>
<comment type="similarity">
    <text evidence="1">Belongs to the ETF alpha-subunit/FixB family.</text>
</comment>
<evidence type="ECO:0000313" key="3">
    <source>
        <dbReference type="EMBL" id="RSN78721.1"/>
    </source>
</evidence>
<dbReference type="GO" id="GO:0033539">
    <property type="term" value="P:fatty acid beta-oxidation using acyl-CoA dehydrogenase"/>
    <property type="evidence" value="ECO:0007669"/>
    <property type="project" value="TreeGrafter"/>
</dbReference>
<protein>
    <submittedName>
        <fullName evidence="3">Electron transfer flavoprotein subunit alpha/FixB family protein</fullName>
    </submittedName>
</protein>
<dbReference type="PIRSF" id="PIRSF000089">
    <property type="entry name" value="Electra_flavoP_a"/>
    <property type="match status" value="1"/>
</dbReference>
<dbReference type="InterPro" id="IPR014729">
    <property type="entry name" value="Rossmann-like_a/b/a_fold"/>
</dbReference>
<dbReference type="Pfam" id="PF00766">
    <property type="entry name" value="ETF_alpha"/>
    <property type="match status" value="1"/>
</dbReference>